<evidence type="ECO:0000256" key="1">
    <source>
        <dbReference type="ARBA" id="ARBA00009350"/>
    </source>
</evidence>
<dbReference type="EMBL" id="QUSM01000002">
    <property type="protein sequence ID" value="RGD75523.1"/>
    <property type="molecule type" value="Genomic_DNA"/>
</dbReference>
<name>A0A3E3E233_9FIRM</name>
<dbReference type="SUPFAM" id="SSF88659">
    <property type="entry name" value="Sigma3 and sigma4 domains of RNA polymerase sigma factors"/>
    <property type="match status" value="1"/>
</dbReference>
<dbReference type="Pfam" id="PF02001">
    <property type="entry name" value="DUF134"/>
    <property type="match status" value="1"/>
</dbReference>
<dbReference type="PANTHER" id="PTHR37478">
    <property type="match status" value="1"/>
</dbReference>
<dbReference type="Proteomes" id="UP000261212">
    <property type="component" value="Unassembled WGS sequence"/>
</dbReference>
<gene>
    <name evidence="2" type="ORF">DW687_04140</name>
</gene>
<dbReference type="InterPro" id="IPR002852">
    <property type="entry name" value="UPF0251"/>
</dbReference>
<dbReference type="PANTHER" id="PTHR37478:SF2">
    <property type="entry name" value="UPF0251 PROTEIN TK0562"/>
    <property type="match status" value="1"/>
</dbReference>
<reference evidence="2 3" key="1">
    <citation type="submission" date="2018-08" db="EMBL/GenBank/DDBJ databases">
        <title>A genome reference for cultivated species of the human gut microbiota.</title>
        <authorList>
            <person name="Zou Y."/>
            <person name="Xue W."/>
            <person name="Luo G."/>
        </authorList>
    </citation>
    <scope>NUCLEOTIDE SEQUENCE [LARGE SCALE GENOMIC DNA]</scope>
    <source>
        <strain evidence="2 3">AM25-6</strain>
    </source>
</reference>
<dbReference type="AlphaFoldDB" id="A0A3E3E233"/>
<sequence length="115" mass="13259">MPRPRKCKNVCKLPDIKYFEGKDKNENVKPIIMDVEEYEVIRLMDKENLTQEECAIQMNVSRPTVQLLYTSARKKVAEFLTTGTSLKIEGGTYEVCSDQFSGCNCTHCRCNNRDK</sequence>
<comment type="caution">
    <text evidence="2">The sequence shown here is derived from an EMBL/GenBank/DDBJ whole genome shotgun (WGS) entry which is preliminary data.</text>
</comment>
<proteinExistence type="inferred from homology"/>
<organism evidence="2 3">
    <name type="scientific">Anaerofustis stercorihominis</name>
    <dbReference type="NCBI Taxonomy" id="214853"/>
    <lineage>
        <taxon>Bacteria</taxon>
        <taxon>Bacillati</taxon>
        <taxon>Bacillota</taxon>
        <taxon>Clostridia</taxon>
        <taxon>Eubacteriales</taxon>
        <taxon>Eubacteriaceae</taxon>
        <taxon>Anaerofustis</taxon>
    </lineage>
</organism>
<accession>A0A3E3E233</accession>
<dbReference type="Gene3D" id="1.10.10.60">
    <property type="entry name" value="Homeodomain-like"/>
    <property type="match status" value="1"/>
</dbReference>
<dbReference type="InterPro" id="IPR013324">
    <property type="entry name" value="RNA_pol_sigma_r3/r4-like"/>
</dbReference>
<dbReference type="RefSeq" id="WP_117531763.1">
    <property type="nucleotide sequence ID" value="NZ_QUSM01000002.1"/>
</dbReference>
<evidence type="ECO:0000313" key="2">
    <source>
        <dbReference type="EMBL" id="RGD75523.1"/>
    </source>
</evidence>
<evidence type="ECO:0000313" key="3">
    <source>
        <dbReference type="Proteomes" id="UP000261212"/>
    </source>
</evidence>
<comment type="similarity">
    <text evidence="1">Belongs to the UPF0251 family.</text>
</comment>
<protein>
    <submittedName>
        <fullName evidence="2">DUF134 domain-containing protein</fullName>
    </submittedName>
</protein>